<comment type="caution">
    <text evidence="1">The sequence shown here is derived from an EMBL/GenBank/DDBJ whole genome shotgun (WGS) entry which is preliminary data.</text>
</comment>
<dbReference type="EMBL" id="BDUD01000001">
    <property type="protein sequence ID" value="GBG21306.1"/>
    <property type="molecule type" value="Genomic_DNA"/>
</dbReference>
<keyword evidence="2" id="KW-1185">Reference proteome</keyword>
<evidence type="ECO:0000313" key="2">
    <source>
        <dbReference type="Proteomes" id="UP000245124"/>
    </source>
</evidence>
<organism evidence="1 2">
    <name type="scientific">Nostoc commune NIES-4072</name>
    <dbReference type="NCBI Taxonomy" id="2005467"/>
    <lineage>
        <taxon>Bacteria</taxon>
        <taxon>Bacillati</taxon>
        <taxon>Cyanobacteriota</taxon>
        <taxon>Cyanophyceae</taxon>
        <taxon>Nostocales</taxon>
        <taxon>Nostocaceae</taxon>
        <taxon>Nostoc</taxon>
    </lineage>
</organism>
<accession>A0A2R5FRB4</accession>
<evidence type="ECO:0000313" key="1">
    <source>
        <dbReference type="EMBL" id="GBG21306.1"/>
    </source>
</evidence>
<reference evidence="1 2" key="1">
    <citation type="submission" date="2017-06" db="EMBL/GenBank/DDBJ databases">
        <title>Genome sequencing of cyanobaciteial culture collection at National Institute for Environmental Studies (NIES).</title>
        <authorList>
            <person name="Hirose Y."/>
            <person name="Shimura Y."/>
            <person name="Fujisawa T."/>
            <person name="Nakamura Y."/>
            <person name="Kawachi M."/>
        </authorList>
    </citation>
    <scope>NUCLEOTIDE SEQUENCE [LARGE SCALE GENOMIC DNA]</scope>
    <source>
        <strain evidence="1 2">NIES-4072</strain>
    </source>
</reference>
<sequence>MLKTTSQTEKDSFSIRFDDLDEGSLSELSSDEASEITGGFQVLNDSGETRAFYNFGASVLAERQVLQPGETGDYDGEYILYNSSRTSFQPRLSRRLASDDFVSFRRQGNNTIVLNTTGIVTLASTPAGSEF</sequence>
<dbReference type="OrthoDB" id="490624at2"/>
<dbReference type="Proteomes" id="UP000245124">
    <property type="component" value="Unassembled WGS sequence"/>
</dbReference>
<name>A0A2R5FRB4_NOSCO</name>
<proteinExistence type="predicted"/>
<dbReference type="AlphaFoldDB" id="A0A2R5FRB4"/>
<protein>
    <submittedName>
        <fullName evidence="1">Uncharacterized protein</fullName>
    </submittedName>
</protein>
<dbReference type="RefSeq" id="WP_109011226.1">
    <property type="nucleotide sequence ID" value="NZ_BDUD01000001.1"/>
</dbReference>
<gene>
    <name evidence="1" type="ORF">NIES4072_49900</name>
</gene>